<organism evidence="5 6">
    <name type="scientific">Symmachiella dynata</name>
    <dbReference type="NCBI Taxonomy" id="2527995"/>
    <lineage>
        <taxon>Bacteria</taxon>
        <taxon>Pseudomonadati</taxon>
        <taxon>Planctomycetota</taxon>
        <taxon>Planctomycetia</taxon>
        <taxon>Planctomycetales</taxon>
        <taxon>Planctomycetaceae</taxon>
        <taxon>Symmachiella</taxon>
    </lineage>
</organism>
<keyword evidence="1" id="KW-0732">Signal</keyword>
<evidence type="ECO:0000259" key="2">
    <source>
        <dbReference type="Pfam" id="PF07583"/>
    </source>
</evidence>
<evidence type="ECO:0000259" key="3">
    <source>
        <dbReference type="Pfam" id="PF07587"/>
    </source>
</evidence>
<dbReference type="PANTHER" id="PTHR35889">
    <property type="entry name" value="CYCLOINULO-OLIGOSACCHARIDE FRUCTANOTRANSFERASE-RELATED"/>
    <property type="match status" value="1"/>
</dbReference>
<accession>A0A517ZPN9</accession>
<dbReference type="Pfam" id="PF07587">
    <property type="entry name" value="PSD1"/>
    <property type="match status" value="1"/>
</dbReference>
<protein>
    <submittedName>
        <fullName evidence="5">Planctomycete cytochrome C</fullName>
    </submittedName>
</protein>
<dbReference type="PANTHER" id="PTHR35889:SF3">
    <property type="entry name" value="F-BOX DOMAIN-CONTAINING PROTEIN"/>
    <property type="match status" value="1"/>
</dbReference>
<evidence type="ECO:0000313" key="6">
    <source>
        <dbReference type="Proteomes" id="UP000319383"/>
    </source>
</evidence>
<dbReference type="InterPro" id="IPR011444">
    <property type="entry name" value="DUF1549"/>
</dbReference>
<dbReference type="Pfam" id="PF07635">
    <property type="entry name" value="PSCyt1"/>
    <property type="match status" value="1"/>
</dbReference>
<proteinExistence type="predicted"/>
<gene>
    <name evidence="5" type="ORF">Mal52_29310</name>
</gene>
<feature type="chain" id="PRO_5021781483" evidence="1">
    <location>
        <begin position="26"/>
        <end position="1014"/>
    </location>
</feature>
<feature type="domain" description="Cytochrome C Planctomycete-type" evidence="4">
    <location>
        <begin position="45"/>
        <end position="105"/>
    </location>
</feature>
<feature type="domain" description="DUF1553" evidence="3">
    <location>
        <begin position="701"/>
        <end position="959"/>
    </location>
</feature>
<dbReference type="InterPro" id="IPR011429">
    <property type="entry name" value="Cyt_c_Planctomycete-type"/>
</dbReference>
<dbReference type="AlphaFoldDB" id="A0A517ZPN9"/>
<feature type="signal peptide" evidence="1">
    <location>
        <begin position="1"/>
        <end position="25"/>
    </location>
</feature>
<evidence type="ECO:0000259" key="4">
    <source>
        <dbReference type="Pfam" id="PF07635"/>
    </source>
</evidence>
<sequence length="1014" mass="112649" precursor="true">MQQYAPLLIVTAFLGALVTADPLAAADQKPVDFNRDVRPILSKKCFPCHGPDAGSREGGLRLDLRDAALGETDSGERAIVPGNAASSELIARITADDDSLRMPPVETGDPLTISQIDLLRRWINQDAPYARHWAFVKPTRPQPPKVTNSNWPLNTIDHFVLNRLEQADLAPSPRVDRYALIRRLSFDLRGLPPTPTEVDAFVNDNDPQAYENLVDAFLQDPAYGERWAQMWLDLARYADSKGYGSDPLREIWRYRDWVIDAFNNNMPYDQFTIEQIAGDLLPEATLEQRMATAFHRNTMTNTEGGTDDEEFRVAAVRDRVDTTMQVWMGLTMRCATCHDHKYDPIAQKEYYQFYAFFNQTSDNDQPNESPTIPAPTAEIAAENQRLDAEIAKARAQLETPEIAAAQTAWETNLQNSGAWFVITPQNIESTNGTTFQSLPDGSLLAGGDSPATDTYTITSQTSLRNVSAVRLEVIPDPTLPEAGSGRGAAGNFVLSQFALKVDDVDQPWDRAAADYSTTNFSVQAATTAKDLKKQGWSVDSQQQQPHAAVFILKEPLTQTSDAATTLTFRIEHQNEKPRQTLGRFRIAITNDPAAAQRLELPAEILAIIETPSTARDAAQSQKVHKYFRENAPALKPLRDKIAALQAAKPAIPTLPVMQELPVEKHRTTHLMVKGNFLTHGEELTPALPVAFHPAASKMPATRLGVAQWLVDPENPLTARVAVNRYWARLFGRGIVTTEEDFGTQGAPPSHPQLLDWLATEYVRLGWDTKAILKQMVLSATYQQSAQVTPQLLEHDPNNVLLSRGPRFRLKAEMVRDQALALSGLLSRKIHGPSVFPPQPPGLWRAAFNGRDRKWATSTGEDKYRRGLYTFWRRSVPYPSMATFDAPSREVCAMRRIRTNTPLQAFVTLNDPVYVEAAQALARRIFKEGGNTTDQRVCFALRLCLVRPATDAQVDALTELFTTELTHYQQNKTAAAELATIPLGELPDGMPPADLAAWTVVANVLLNLDAVLSKN</sequence>
<evidence type="ECO:0000313" key="5">
    <source>
        <dbReference type="EMBL" id="QDU44449.1"/>
    </source>
</evidence>
<reference evidence="5 6" key="1">
    <citation type="submission" date="2019-02" db="EMBL/GenBank/DDBJ databases">
        <title>Deep-cultivation of Planctomycetes and their phenomic and genomic characterization uncovers novel biology.</title>
        <authorList>
            <person name="Wiegand S."/>
            <person name="Jogler M."/>
            <person name="Boedeker C."/>
            <person name="Pinto D."/>
            <person name="Vollmers J."/>
            <person name="Rivas-Marin E."/>
            <person name="Kohn T."/>
            <person name="Peeters S.H."/>
            <person name="Heuer A."/>
            <person name="Rast P."/>
            <person name="Oberbeckmann S."/>
            <person name="Bunk B."/>
            <person name="Jeske O."/>
            <person name="Meyerdierks A."/>
            <person name="Storesund J.E."/>
            <person name="Kallscheuer N."/>
            <person name="Luecker S."/>
            <person name="Lage O.M."/>
            <person name="Pohl T."/>
            <person name="Merkel B.J."/>
            <person name="Hornburger P."/>
            <person name="Mueller R.-W."/>
            <person name="Bruemmer F."/>
            <person name="Labrenz M."/>
            <person name="Spormann A.M."/>
            <person name="Op den Camp H."/>
            <person name="Overmann J."/>
            <person name="Amann R."/>
            <person name="Jetten M.S.M."/>
            <person name="Mascher T."/>
            <person name="Medema M.H."/>
            <person name="Devos D.P."/>
            <person name="Kaster A.-K."/>
            <person name="Ovreas L."/>
            <person name="Rohde M."/>
            <person name="Galperin M.Y."/>
            <person name="Jogler C."/>
        </authorList>
    </citation>
    <scope>NUCLEOTIDE SEQUENCE [LARGE SCALE GENOMIC DNA]</scope>
    <source>
        <strain evidence="5 6">Mal52</strain>
    </source>
</reference>
<dbReference type="InterPro" id="IPR022655">
    <property type="entry name" value="DUF1553"/>
</dbReference>
<keyword evidence="6" id="KW-1185">Reference proteome</keyword>
<dbReference type="RefSeq" id="WP_145376809.1">
    <property type="nucleotide sequence ID" value="NZ_CP036276.1"/>
</dbReference>
<dbReference type="Pfam" id="PF07583">
    <property type="entry name" value="PSCyt2"/>
    <property type="match status" value="1"/>
</dbReference>
<dbReference type="KEGG" id="sdyn:Mal52_29310"/>
<feature type="domain" description="DUF1549" evidence="2">
    <location>
        <begin position="156"/>
        <end position="361"/>
    </location>
</feature>
<evidence type="ECO:0000256" key="1">
    <source>
        <dbReference type="SAM" id="SignalP"/>
    </source>
</evidence>
<dbReference type="Proteomes" id="UP000319383">
    <property type="component" value="Chromosome"/>
</dbReference>
<name>A0A517ZPN9_9PLAN</name>
<dbReference type="EMBL" id="CP036276">
    <property type="protein sequence ID" value="QDU44449.1"/>
    <property type="molecule type" value="Genomic_DNA"/>
</dbReference>